<proteinExistence type="predicted"/>
<dbReference type="InterPro" id="IPR000219">
    <property type="entry name" value="DH_dom"/>
</dbReference>
<dbReference type="Proteomes" id="UP000835052">
    <property type="component" value="Unassembled WGS sequence"/>
</dbReference>
<evidence type="ECO:0000256" key="1">
    <source>
        <dbReference type="SAM" id="MobiDB-lite"/>
    </source>
</evidence>
<reference evidence="4" key="1">
    <citation type="submission" date="2020-10" db="EMBL/GenBank/DDBJ databases">
        <authorList>
            <person name="Kikuchi T."/>
        </authorList>
    </citation>
    <scope>NUCLEOTIDE SEQUENCE</scope>
    <source>
        <strain evidence="4">NKZ352</strain>
    </source>
</reference>
<dbReference type="SUPFAM" id="SSF48065">
    <property type="entry name" value="DBL homology domain (DH-domain)"/>
    <property type="match status" value="1"/>
</dbReference>
<dbReference type="InterPro" id="IPR011993">
    <property type="entry name" value="PH-like_dom_sf"/>
</dbReference>
<dbReference type="InterPro" id="IPR001849">
    <property type="entry name" value="PH_domain"/>
</dbReference>
<comment type="caution">
    <text evidence="4">The sequence shown here is derived from an EMBL/GenBank/DDBJ whole genome shotgun (WGS) entry which is preliminary data.</text>
</comment>
<dbReference type="PANTHER" id="PTHR12673:SF159">
    <property type="entry name" value="LD03170P"/>
    <property type="match status" value="1"/>
</dbReference>
<feature type="compositionally biased region" description="Basic and acidic residues" evidence="1">
    <location>
        <begin position="452"/>
        <end position="461"/>
    </location>
</feature>
<dbReference type="Gene3D" id="2.30.29.30">
    <property type="entry name" value="Pleckstrin-homology domain (PH domain)/Phosphotyrosine-binding domain (PTB)"/>
    <property type="match status" value="1"/>
</dbReference>
<feature type="region of interest" description="Disordered" evidence="1">
    <location>
        <begin position="520"/>
        <end position="568"/>
    </location>
</feature>
<evidence type="ECO:0000259" key="2">
    <source>
        <dbReference type="PROSITE" id="PS50003"/>
    </source>
</evidence>
<feature type="domain" description="PH" evidence="2">
    <location>
        <begin position="258"/>
        <end position="361"/>
    </location>
</feature>
<dbReference type="PANTHER" id="PTHR12673">
    <property type="entry name" value="FACIOGENITAL DYSPLASIA PROTEIN"/>
    <property type="match status" value="1"/>
</dbReference>
<dbReference type="InterPro" id="IPR051092">
    <property type="entry name" value="FYVE_RhoGEF_PH"/>
</dbReference>
<feature type="region of interest" description="Disordered" evidence="1">
    <location>
        <begin position="441"/>
        <end position="461"/>
    </location>
</feature>
<evidence type="ECO:0000259" key="3">
    <source>
        <dbReference type="PROSITE" id="PS50010"/>
    </source>
</evidence>
<dbReference type="Pfam" id="PF00169">
    <property type="entry name" value="PH"/>
    <property type="match status" value="1"/>
</dbReference>
<dbReference type="GO" id="GO:0005085">
    <property type="term" value="F:guanyl-nucleotide exchange factor activity"/>
    <property type="evidence" value="ECO:0007669"/>
    <property type="project" value="InterPro"/>
</dbReference>
<dbReference type="SUPFAM" id="SSF50729">
    <property type="entry name" value="PH domain-like"/>
    <property type="match status" value="1"/>
</dbReference>
<sequence length="568" mass="65628">MMLAKDEFDCLVFNSSSEPNPAPGSWQWSDTLPYKVQAYCEYDMSRRCPYKSKSAINAIQELYDSERKYVTYLAVIDQLFVKKLFESNNFSKKQLRTLFGEISPILQTNEILLLSLRSKPIHEAFQRLLPFLKFYTNYAAQYPVALKTYAELMKRESFRTAVGEIEAHYLCDGNRLPALLIMPVQRLPRYITILERLIESLGRKSSEEKDVLIEVVGELRKLMDNVQHCMIQHSHGERLLQIQESFGLNGQIFEPGRRIIKEGILYKREIMGGSTFHERVFYLFNDVLLYGKKRLAAGGVGPLSRSRYEPCCMMSLRHCEIDHNDIDGTIFIKCDEVRLVVTADSFNTVTTWFDVISTAIRRSKALRTSLRKDRDTRRVTYFDRSLWQKGKNVLKSVYSSDARDTVGRVLSRRHPIHQNEEEQAFLKGSLSGVLNARKRRNGFDDENEEPETPPKRPHQDFTLEPLKPLIEVRKAVAPAPAPVVADVDEVDRRPRNFGEVRANLAMDQIRKLSYQQSTLYDTDEEAEESFDATAPKKREEPWWVKESAPPGISHQRTQSSIFSRCSLM</sequence>
<dbReference type="CDD" id="cd00160">
    <property type="entry name" value="RhoGEF"/>
    <property type="match status" value="1"/>
</dbReference>
<dbReference type="EMBL" id="CAJGYM010000016">
    <property type="protein sequence ID" value="CAD6190628.1"/>
    <property type="molecule type" value="Genomic_DNA"/>
</dbReference>
<dbReference type="Gene3D" id="1.20.900.10">
    <property type="entry name" value="Dbl homology (DH) domain"/>
    <property type="match status" value="1"/>
</dbReference>
<dbReference type="SMART" id="SM00325">
    <property type="entry name" value="RhoGEF"/>
    <property type="match status" value="1"/>
</dbReference>
<dbReference type="OrthoDB" id="245697at2759"/>
<name>A0A8S1H7T4_9PELO</name>
<organism evidence="4 5">
    <name type="scientific">Caenorhabditis auriculariae</name>
    <dbReference type="NCBI Taxonomy" id="2777116"/>
    <lineage>
        <taxon>Eukaryota</taxon>
        <taxon>Metazoa</taxon>
        <taxon>Ecdysozoa</taxon>
        <taxon>Nematoda</taxon>
        <taxon>Chromadorea</taxon>
        <taxon>Rhabditida</taxon>
        <taxon>Rhabditina</taxon>
        <taxon>Rhabditomorpha</taxon>
        <taxon>Rhabditoidea</taxon>
        <taxon>Rhabditidae</taxon>
        <taxon>Peloderinae</taxon>
        <taxon>Caenorhabditis</taxon>
    </lineage>
</organism>
<dbReference type="GO" id="GO:0005737">
    <property type="term" value="C:cytoplasm"/>
    <property type="evidence" value="ECO:0007669"/>
    <property type="project" value="TreeGrafter"/>
</dbReference>
<feature type="compositionally biased region" description="Basic and acidic residues" evidence="1">
    <location>
        <begin position="534"/>
        <end position="543"/>
    </location>
</feature>
<accession>A0A8S1H7T4</accession>
<dbReference type="PROSITE" id="PS50003">
    <property type="entry name" value="PH_DOMAIN"/>
    <property type="match status" value="1"/>
</dbReference>
<evidence type="ECO:0000313" key="5">
    <source>
        <dbReference type="Proteomes" id="UP000835052"/>
    </source>
</evidence>
<evidence type="ECO:0000313" key="4">
    <source>
        <dbReference type="EMBL" id="CAD6190628.1"/>
    </source>
</evidence>
<feature type="domain" description="DH" evidence="3">
    <location>
        <begin position="54"/>
        <end position="229"/>
    </location>
</feature>
<protein>
    <recommendedName>
        <fullName evidence="6">DH domain-containing protein</fullName>
    </recommendedName>
</protein>
<feature type="compositionally biased region" description="Acidic residues" evidence="1">
    <location>
        <begin position="521"/>
        <end position="530"/>
    </location>
</feature>
<dbReference type="SMART" id="SM00233">
    <property type="entry name" value="PH"/>
    <property type="match status" value="1"/>
</dbReference>
<evidence type="ECO:0008006" key="6">
    <source>
        <dbReference type="Google" id="ProtNLM"/>
    </source>
</evidence>
<keyword evidence="5" id="KW-1185">Reference proteome</keyword>
<dbReference type="Pfam" id="PF00621">
    <property type="entry name" value="RhoGEF"/>
    <property type="match status" value="1"/>
</dbReference>
<dbReference type="PROSITE" id="PS50010">
    <property type="entry name" value="DH_2"/>
    <property type="match status" value="1"/>
</dbReference>
<gene>
    <name evidence="4" type="ORF">CAUJ_LOCUS6547</name>
</gene>
<dbReference type="AlphaFoldDB" id="A0A8S1H7T4"/>
<feature type="compositionally biased region" description="Polar residues" evidence="1">
    <location>
        <begin position="554"/>
        <end position="568"/>
    </location>
</feature>
<dbReference type="InterPro" id="IPR035899">
    <property type="entry name" value="DBL_dom_sf"/>
</dbReference>